<reference evidence="2" key="1">
    <citation type="submission" date="2020-05" db="EMBL/GenBank/DDBJ databases">
        <authorList>
            <person name="Chiriac C."/>
            <person name="Salcher M."/>
            <person name="Ghai R."/>
            <person name="Kavagutti S V."/>
        </authorList>
    </citation>
    <scope>NUCLEOTIDE SEQUENCE</scope>
</reference>
<evidence type="ECO:0000256" key="1">
    <source>
        <dbReference type="SAM" id="Phobius"/>
    </source>
</evidence>
<organism evidence="2">
    <name type="scientific">uncultured Caudovirales phage</name>
    <dbReference type="NCBI Taxonomy" id="2100421"/>
    <lineage>
        <taxon>Viruses</taxon>
        <taxon>Duplodnaviria</taxon>
        <taxon>Heunggongvirae</taxon>
        <taxon>Uroviricota</taxon>
        <taxon>Caudoviricetes</taxon>
        <taxon>Peduoviridae</taxon>
        <taxon>Maltschvirus</taxon>
        <taxon>Maltschvirus maltsch</taxon>
    </lineage>
</organism>
<proteinExistence type="predicted"/>
<dbReference type="EMBL" id="LR798243">
    <property type="protein sequence ID" value="CAB5215153.1"/>
    <property type="molecule type" value="Genomic_DNA"/>
</dbReference>
<name>A0A6J7WHR3_9CAUD</name>
<sequence>MKQTLANWLTSTRAYMRKDYDEWPLRFCLEIVAWAGSVGCALGMTIYLPTPPLLPLYAVWVCSTLIYTWAAWTRGSFGMLGNYGLLLCIDCVGLTKLVLEALK</sequence>
<gene>
    <name evidence="2" type="ORF">UFOVP190_420</name>
</gene>
<feature type="transmembrane region" description="Helical" evidence="1">
    <location>
        <begin position="27"/>
        <end position="48"/>
    </location>
</feature>
<protein>
    <submittedName>
        <fullName evidence="2">Uncharacterized protein</fullName>
    </submittedName>
</protein>
<feature type="transmembrane region" description="Helical" evidence="1">
    <location>
        <begin position="54"/>
        <end position="73"/>
    </location>
</feature>
<feature type="transmembrane region" description="Helical" evidence="1">
    <location>
        <begin position="80"/>
        <end position="99"/>
    </location>
</feature>
<keyword evidence="1" id="KW-1133">Transmembrane helix</keyword>
<keyword evidence="1" id="KW-0472">Membrane</keyword>
<evidence type="ECO:0000313" key="2">
    <source>
        <dbReference type="EMBL" id="CAB5215153.1"/>
    </source>
</evidence>
<accession>A0A6J7WHR3</accession>
<keyword evidence="1" id="KW-0812">Transmembrane</keyword>